<dbReference type="InterPro" id="IPR028098">
    <property type="entry name" value="Glyco_trans_4-like_N"/>
</dbReference>
<dbReference type="PATRIC" id="fig|344882.3.peg.1375"/>
<proteinExistence type="predicted"/>
<dbReference type="PANTHER" id="PTHR45947">
    <property type="entry name" value="SULFOQUINOVOSYL TRANSFERASE SQD2"/>
    <property type="match status" value="1"/>
</dbReference>
<name>A0A0R0CE75_9GAMM</name>
<keyword evidence="2" id="KW-0808">Transferase</keyword>
<evidence type="ECO:0000313" key="2">
    <source>
        <dbReference type="EMBL" id="KRG68061.1"/>
    </source>
</evidence>
<keyword evidence="3" id="KW-1185">Reference proteome</keyword>
<dbReference type="SUPFAM" id="SSF53756">
    <property type="entry name" value="UDP-Glycosyltransferase/glycogen phosphorylase"/>
    <property type="match status" value="1"/>
</dbReference>
<dbReference type="InterPro" id="IPR050194">
    <property type="entry name" value="Glycosyltransferase_grp1"/>
</dbReference>
<dbReference type="PANTHER" id="PTHR45947:SF3">
    <property type="entry name" value="SULFOQUINOVOSYL TRANSFERASE SQD2"/>
    <property type="match status" value="1"/>
</dbReference>
<protein>
    <submittedName>
        <fullName evidence="2">Glycosyl transferase</fullName>
    </submittedName>
</protein>
<dbReference type="STRING" id="344882.ABB29_14925"/>
<dbReference type="Gene3D" id="3.40.50.2000">
    <property type="entry name" value="Glycogen Phosphorylase B"/>
    <property type="match status" value="2"/>
</dbReference>
<dbReference type="CDD" id="cd03814">
    <property type="entry name" value="GT4-like"/>
    <property type="match status" value="1"/>
</dbReference>
<accession>A0A0R0CE75</accession>
<dbReference type="AlphaFoldDB" id="A0A0R0CE75"/>
<dbReference type="Pfam" id="PF13692">
    <property type="entry name" value="Glyco_trans_1_4"/>
    <property type="match status" value="1"/>
</dbReference>
<reference evidence="2 3" key="1">
    <citation type="submission" date="2015-05" db="EMBL/GenBank/DDBJ databases">
        <title>Genome sequencing and analysis of members of genus Stenotrophomonas.</title>
        <authorList>
            <person name="Patil P.P."/>
            <person name="Midha S."/>
            <person name="Patil P.B."/>
        </authorList>
    </citation>
    <scope>NUCLEOTIDE SEQUENCE [LARGE SCALE GENOMIC DNA]</scope>
    <source>
        <strain evidence="2 3">DSM 21858</strain>
    </source>
</reference>
<feature type="domain" description="Glycosyltransferase subfamily 4-like N-terminal" evidence="1">
    <location>
        <begin position="14"/>
        <end position="176"/>
    </location>
</feature>
<dbReference type="RefSeq" id="WP_057660464.1">
    <property type="nucleotide sequence ID" value="NZ_LDJL01000017.1"/>
</dbReference>
<gene>
    <name evidence="2" type="ORF">ABB29_14925</name>
</gene>
<evidence type="ECO:0000259" key="1">
    <source>
        <dbReference type="Pfam" id="PF13439"/>
    </source>
</evidence>
<dbReference type="Pfam" id="PF13439">
    <property type="entry name" value="Glyco_transf_4"/>
    <property type="match status" value="1"/>
</dbReference>
<comment type="caution">
    <text evidence="2">The sequence shown here is derived from an EMBL/GenBank/DDBJ whole genome shotgun (WGS) entry which is preliminary data.</text>
</comment>
<organism evidence="2 3">
    <name type="scientific">Pseudoxanthomonas dokdonensis</name>
    <dbReference type="NCBI Taxonomy" id="344882"/>
    <lineage>
        <taxon>Bacteria</taxon>
        <taxon>Pseudomonadati</taxon>
        <taxon>Pseudomonadota</taxon>
        <taxon>Gammaproteobacteria</taxon>
        <taxon>Lysobacterales</taxon>
        <taxon>Lysobacteraceae</taxon>
        <taxon>Pseudoxanthomonas</taxon>
    </lineage>
</organism>
<evidence type="ECO:0000313" key="3">
    <source>
        <dbReference type="Proteomes" id="UP000052052"/>
    </source>
</evidence>
<sequence length="381" mass="42163">MRFAMVTETYPPEVNGVALTVQGLEKSLRQRGHQVSVLRPRQHSDGEATHADTLLLRGASLPRYPGLKFGLPATGRLTRHWKHCPPDAIYVATEGPLGWSALRAARHLGIPVATGFHTRFDQYMRDYGAPFLQHVALRWMRRFHNGAAATLVPTTELRDFLQQQDFQHVIRLARAVDHQQFDPAHRDLQLRRQWGVADDALAVIHVGRIAAEKNLDLAVAAFRQIQSRHPDARYVWVGDGPMREKLASDNHDFIFTGVQRGQALARHFASGDLFLFPSHSETFGNVTLEAMASGVATVAFDYGAAREHLRDGVHGHTVSDDAGFIAASLRLAGDGELRRRMGTSAQQSVQSLSPQQVAAEFESILVRLARHGSEHANVAAA</sequence>
<dbReference type="GO" id="GO:0016757">
    <property type="term" value="F:glycosyltransferase activity"/>
    <property type="evidence" value="ECO:0007669"/>
    <property type="project" value="TreeGrafter"/>
</dbReference>
<dbReference type="Proteomes" id="UP000052052">
    <property type="component" value="Unassembled WGS sequence"/>
</dbReference>
<dbReference type="EMBL" id="LDJL01000017">
    <property type="protein sequence ID" value="KRG68061.1"/>
    <property type="molecule type" value="Genomic_DNA"/>
</dbReference>
<dbReference type="OrthoDB" id="9802525at2"/>